<dbReference type="EMBL" id="CADCTQ010000381">
    <property type="protein sequence ID" value="CAA9290772.1"/>
    <property type="molecule type" value="Genomic_DNA"/>
</dbReference>
<evidence type="ECO:0000313" key="6">
    <source>
        <dbReference type="EMBL" id="CAA9290772.1"/>
    </source>
</evidence>
<dbReference type="SUPFAM" id="SSF46689">
    <property type="entry name" value="Homeodomain-like"/>
    <property type="match status" value="1"/>
</dbReference>
<dbReference type="Pfam" id="PF00440">
    <property type="entry name" value="TetR_N"/>
    <property type="match status" value="1"/>
</dbReference>
<protein>
    <submittedName>
        <fullName evidence="6">Transcriptional regulator, AcrR family</fullName>
    </submittedName>
</protein>
<dbReference type="InterPro" id="IPR001647">
    <property type="entry name" value="HTH_TetR"/>
</dbReference>
<evidence type="ECO:0000259" key="5">
    <source>
        <dbReference type="PROSITE" id="PS50977"/>
    </source>
</evidence>
<keyword evidence="3" id="KW-0804">Transcription</keyword>
<dbReference type="InterPro" id="IPR036271">
    <property type="entry name" value="Tet_transcr_reg_TetR-rel_C_sf"/>
</dbReference>
<keyword evidence="1" id="KW-0805">Transcription regulation</keyword>
<evidence type="ECO:0000256" key="3">
    <source>
        <dbReference type="ARBA" id="ARBA00023163"/>
    </source>
</evidence>
<dbReference type="Gene3D" id="1.10.357.10">
    <property type="entry name" value="Tetracycline Repressor, domain 2"/>
    <property type="match status" value="1"/>
</dbReference>
<dbReference type="PROSITE" id="PS50977">
    <property type="entry name" value="HTH_TETR_2"/>
    <property type="match status" value="1"/>
</dbReference>
<dbReference type="AlphaFoldDB" id="A0A6J4JY13"/>
<keyword evidence="2 4" id="KW-0238">DNA-binding</keyword>
<dbReference type="Pfam" id="PF16925">
    <property type="entry name" value="TetR_C_13"/>
    <property type="match status" value="1"/>
</dbReference>
<gene>
    <name evidence="6" type="ORF">AVDCRST_MAG56-4552</name>
</gene>
<reference evidence="6" key="1">
    <citation type="submission" date="2020-02" db="EMBL/GenBank/DDBJ databases">
        <authorList>
            <person name="Meier V. D."/>
        </authorList>
    </citation>
    <scope>NUCLEOTIDE SEQUENCE</scope>
    <source>
        <strain evidence="6">AVDCRST_MAG56</strain>
    </source>
</reference>
<dbReference type="GO" id="GO:0003677">
    <property type="term" value="F:DNA binding"/>
    <property type="evidence" value="ECO:0007669"/>
    <property type="project" value="UniProtKB-UniRule"/>
</dbReference>
<dbReference type="InterPro" id="IPR011075">
    <property type="entry name" value="TetR_C"/>
</dbReference>
<organism evidence="6">
    <name type="scientific">uncultured Cytophagales bacterium</name>
    <dbReference type="NCBI Taxonomy" id="158755"/>
    <lineage>
        <taxon>Bacteria</taxon>
        <taxon>Pseudomonadati</taxon>
        <taxon>Bacteroidota</taxon>
        <taxon>Sphingobacteriia</taxon>
        <taxon>Sphingobacteriales</taxon>
        <taxon>environmental samples</taxon>
    </lineage>
</organism>
<evidence type="ECO:0000256" key="2">
    <source>
        <dbReference type="ARBA" id="ARBA00023125"/>
    </source>
</evidence>
<feature type="DNA-binding region" description="H-T-H motif" evidence="4">
    <location>
        <begin position="28"/>
        <end position="47"/>
    </location>
</feature>
<dbReference type="SUPFAM" id="SSF48498">
    <property type="entry name" value="Tetracyclin repressor-like, C-terminal domain"/>
    <property type="match status" value="1"/>
</dbReference>
<feature type="domain" description="HTH tetR-type" evidence="5">
    <location>
        <begin position="5"/>
        <end position="65"/>
    </location>
</feature>
<dbReference type="InterPro" id="IPR023772">
    <property type="entry name" value="DNA-bd_HTH_TetR-type_CS"/>
</dbReference>
<dbReference type="PRINTS" id="PR00455">
    <property type="entry name" value="HTHTETR"/>
</dbReference>
<sequence>MAKATTTRGAILQKAFELVYRNGFQSTSIDHILASMRVTKGAFFHYFRNKEEMGLALIDEIIFPGMQEAFIRPLRDSVDPVEDIYTMMEHLLLSAPFFQVPYGCPAVNLVEEMSPVNVPFNQALHKLLNRCQQALQASIEEGQRRGTIRPNVDPGQVATFILVGYSGVRNLGKLYGPACYHTYLRELKRYLRQLT</sequence>
<evidence type="ECO:0000256" key="1">
    <source>
        <dbReference type="ARBA" id="ARBA00023015"/>
    </source>
</evidence>
<dbReference type="InterPro" id="IPR009057">
    <property type="entry name" value="Homeodomain-like_sf"/>
</dbReference>
<accession>A0A6J4JY13</accession>
<proteinExistence type="predicted"/>
<name>A0A6J4JY13_9SPHI</name>
<evidence type="ECO:0000256" key="4">
    <source>
        <dbReference type="PROSITE-ProRule" id="PRU00335"/>
    </source>
</evidence>
<dbReference type="PROSITE" id="PS01081">
    <property type="entry name" value="HTH_TETR_1"/>
    <property type="match status" value="1"/>
</dbReference>
<dbReference type="PANTHER" id="PTHR47506">
    <property type="entry name" value="TRANSCRIPTIONAL REGULATORY PROTEIN"/>
    <property type="match status" value="1"/>
</dbReference>
<dbReference type="PANTHER" id="PTHR47506:SF6">
    <property type="entry name" value="HTH-TYPE TRANSCRIPTIONAL REPRESSOR NEMR"/>
    <property type="match status" value="1"/>
</dbReference>